<accession>A0A178MGQ0</accession>
<feature type="transmembrane region" description="Helical" evidence="6">
    <location>
        <begin position="84"/>
        <end position="106"/>
    </location>
</feature>
<keyword evidence="8" id="KW-1185">Reference proteome</keyword>
<dbReference type="PANTHER" id="PTHR30250:SF11">
    <property type="entry name" value="O-ANTIGEN TRANSPORTER-RELATED"/>
    <property type="match status" value="1"/>
</dbReference>
<feature type="transmembrane region" description="Helical" evidence="6">
    <location>
        <begin position="118"/>
        <end position="137"/>
    </location>
</feature>
<dbReference type="OrthoDB" id="153371at2"/>
<evidence type="ECO:0000256" key="3">
    <source>
        <dbReference type="ARBA" id="ARBA00022692"/>
    </source>
</evidence>
<evidence type="ECO:0000256" key="6">
    <source>
        <dbReference type="SAM" id="Phobius"/>
    </source>
</evidence>
<evidence type="ECO:0000313" key="8">
    <source>
        <dbReference type="Proteomes" id="UP000078287"/>
    </source>
</evidence>
<organism evidence="7 8">
    <name type="scientific">Chloroflexus islandicus</name>
    <dbReference type="NCBI Taxonomy" id="1707952"/>
    <lineage>
        <taxon>Bacteria</taxon>
        <taxon>Bacillati</taxon>
        <taxon>Chloroflexota</taxon>
        <taxon>Chloroflexia</taxon>
        <taxon>Chloroflexales</taxon>
        <taxon>Chloroflexineae</taxon>
        <taxon>Chloroflexaceae</taxon>
        <taxon>Chloroflexus</taxon>
    </lineage>
</organism>
<proteinExistence type="predicted"/>
<dbReference type="GO" id="GO:0005886">
    <property type="term" value="C:plasma membrane"/>
    <property type="evidence" value="ECO:0007669"/>
    <property type="project" value="UniProtKB-SubCell"/>
</dbReference>
<dbReference type="InterPro" id="IPR050833">
    <property type="entry name" value="Poly_Biosynth_Transport"/>
</dbReference>
<dbReference type="STRING" id="1707952.A6A03_00820"/>
<feature type="transmembrane region" description="Helical" evidence="6">
    <location>
        <begin position="248"/>
        <end position="269"/>
    </location>
</feature>
<feature type="transmembrane region" description="Helical" evidence="6">
    <location>
        <begin position="289"/>
        <end position="314"/>
    </location>
</feature>
<dbReference type="PANTHER" id="PTHR30250">
    <property type="entry name" value="PST FAMILY PREDICTED COLANIC ACID TRANSPORTER"/>
    <property type="match status" value="1"/>
</dbReference>
<feature type="transmembrane region" description="Helical" evidence="6">
    <location>
        <begin position="380"/>
        <end position="399"/>
    </location>
</feature>
<evidence type="ECO:0000313" key="7">
    <source>
        <dbReference type="EMBL" id="OAN47317.1"/>
    </source>
</evidence>
<gene>
    <name evidence="7" type="ORF">A6A03_00820</name>
</gene>
<evidence type="ECO:0000256" key="2">
    <source>
        <dbReference type="ARBA" id="ARBA00022475"/>
    </source>
</evidence>
<dbReference type="AlphaFoldDB" id="A0A178MGQ0"/>
<feature type="transmembrane region" description="Helical" evidence="6">
    <location>
        <begin position="209"/>
        <end position="228"/>
    </location>
</feature>
<name>A0A178MGQ0_9CHLR</name>
<dbReference type="Proteomes" id="UP000078287">
    <property type="component" value="Unassembled WGS sequence"/>
</dbReference>
<feature type="transmembrane region" description="Helical" evidence="6">
    <location>
        <begin position="42"/>
        <end position="63"/>
    </location>
</feature>
<dbReference type="InterPro" id="IPR002797">
    <property type="entry name" value="Polysacc_synth"/>
</dbReference>
<dbReference type="EMBL" id="LWQS01000038">
    <property type="protein sequence ID" value="OAN47317.1"/>
    <property type="molecule type" value="Genomic_DNA"/>
</dbReference>
<feature type="transmembrane region" description="Helical" evidence="6">
    <location>
        <begin position="177"/>
        <end position="197"/>
    </location>
</feature>
<keyword evidence="3 6" id="KW-0812">Transmembrane</keyword>
<sequence length="480" mass="52837">MKQVFSYSLIYAIGNAANSAALLLVIPYLINTLTPAEYGAWSLFEIAIALLNLLILTGLEVGLMREYWFQDNEQQRKRLVGNTLMMTSAIGIVIVAGGAGVVAGGIDFDLPGAPHTLLLVLAIGWSEAIFTVFLTLFRIREQPITFITLSIGRMALFALLAIGLVESGFGLTGALGARLIATVSFITAGLIVGWRWIAWQLDRALIRRIVSYGLPILPANFAAYVLLAADRYIMQGVLSLESVAIYTFAYKIATVLDVLVTRPFALDWAPRRFKIATQPHPEQKYAQALLIYLWVALSFALAVIALTPLLYALIAPPAYWPAMDLVPVILLAYIIYGLSYPLNVGIMLKDRTRDLPVIGWIAACCSLALCFWWIPAFGIAGAAWATVVSYVVWTGLITLDSLRLYPLRYPWLLIGGMIGVSGIGYGGLWLSAQWWPATEPVVAALRLGWVILVMSGYGFWLWQHIQHRQPSFIDLPVTGD</sequence>
<feature type="transmembrane region" description="Helical" evidence="6">
    <location>
        <begin position="411"/>
        <end position="431"/>
    </location>
</feature>
<dbReference type="RefSeq" id="WP_066784357.1">
    <property type="nucleotide sequence ID" value="NZ_LWQS01000038.1"/>
</dbReference>
<evidence type="ECO:0000256" key="4">
    <source>
        <dbReference type="ARBA" id="ARBA00022989"/>
    </source>
</evidence>
<comment type="subcellular location">
    <subcellularLocation>
        <location evidence="1">Cell membrane</location>
        <topology evidence="1">Multi-pass membrane protein</topology>
    </subcellularLocation>
</comment>
<evidence type="ECO:0000256" key="1">
    <source>
        <dbReference type="ARBA" id="ARBA00004651"/>
    </source>
</evidence>
<keyword evidence="4 6" id="KW-1133">Transmembrane helix</keyword>
<feature type="transmembrane region" description="Helical" evidence="6">
    <location>
        <begin position="326"/>
        <end position="348"/>
    </location>
</feature>
<reference evidence="7 8" key="1">
    <citation type="submission" date="2016-04" db="EMBL/GenBank/DDBJ databases">
        <title>Chloroflexus islandicus sp. nov., a thermophilic filamentous anoxygenic phototrophic bacterium from geyser Strokkur (Iceland).</title>
        <authorList>
            <person name="Gaisin V.A."/>
            <person name="Kalashnikov A.M."/>
            <person name="Sukhacheva M.V."/>
            <person name="Grouzdev D.S."/>
            <person name="Ivanov T.M."/>
            <person name="Kuznetsov B."/>
            <person name="Gorlenko V.M."/>
        </authorList>
    </citation>
    <scope>NUCLEOTIDE SEQUENCE [LARGE SCALE GENOMIC DNA]</scope>
    <source>
        <strain evidence="8">isl-2</strain>
    </source>
</reference>
<dbReference type="Pfam" id="PF01943">
    <property type="entry name" value="Polysacc_synt"/>
    <property type="match status" value="1"/>
</dbReference>
<comment type="caution">
    <text evidence="7">The sequence shown here is derived from an EMBL/GenBank/DDBJ whole genome shotgun (WGS) entry which is preliminary data.</text>
</comment>
<feature type="transmembrane region" description="Helical" evidence="6">
    <location>
        <begin position="9"/>
        <end position="30"/>
    </location>
</feature>
<evidence type="ECO:0000256" key="5">
    <source>
        <dbReference type="ARBA" id="ARBA00023136"/>
    </source>
</evidence>
<feature type="transmembrane region" description="Helical" evidence="6">
    <location>
        <begin position="144"/>
        <end position="165"/>
    </location>
</feature>
<protein>
    <submittedName>
        <fullName evidence="7">Polysaccharide biosynthesis protein</fullName>
    </submittedName>
</protein>
<keyword evidence="5 6" id="KW-0472">Membrane</keyword>
<feature type="transmembrane region" description="Helical" evidence="6">
    <location>
        <begin position="355"/>
        <end position="374"/>
    </location>
</feature>
<keyword evidence="2" id="KW-1003">Cell membrane</keyword>
<feature type="transmembrane region" description="Helical" evidence="6">
    <location>
        <begin position="443"/>
        <end position="462"/>
    </location>
</feature>